<evidence type="ECO:0000313" key="2">
    <source>
        <dbReference type="Proteomes" id="UP000274122"/>
    </source>
</evidence>
<dbReference type="AlphaFoldDB" id="A0A447V717"/>
<dbReference type="Proteomes" id="UP000274122">
    <property type="component" value="Chromosome"/>
</dbReference>
<sequence>MMSDKRGEFQLIIGKLRPGAPKAAGQSCYSCSVFFFFFLNRAQILVSCPRQSR</sequence>
<keyword evidence="2" id="KW-1185">Reference proteome</keyword>
<evidence type="ECO:0000313" key="1">
    <source>
        <dbReference type="EMBL" id="VEC01045.1"/>
    </source>
</evidence>
<accession>A0A447V717</accession>
<dbReference type="KEGG" id="clap:NCTC11466_03971"/>
<protein>
    <submittedName>
        <fullName evidence="1">Uncharacterized protein</fullName>
    </submittedName>
</protein>
<proteinExistence type="predicted"/>
<organism evidence="1 2">
    <name type="scientific">Cedecea lapagei</name>
    <dbReference type="NCBI Taxonomy" id="158823"/>
    <lineage>
        <taxon>Bacteria</taxon>
        <taxon>Pseudomonadati</taxon>
        <taxon>Pseudomonadota</taxon>
        <taxon>Gammaproteobacteria</taxon>
        <taxon>Enterobacterales</taxon>
        <taxon>Enterobacteriaceae</taxon>
        <taxon>Cedecea</taxon>
    </lineage>
</organism>
<reference evidence="1 2" key="1">
    <citation type="submission" date="2018-12" db="EMBL/GenBank/DDBJ databases">
        <authorList>
            <consortium name="Pathogen Informatics"/>
        </authorList>
    </citation>
    <scope>NUCLEOTIDE SEQUENCE [LARGE SCALE GENOMIC DNA]</scope>
    <source>
        <strain evidence="1 2">NCTC11466</strain>
    </source>
</reference>
<name>A0A447V717_9ENTR</name>
<gene>
    <name evidence="1" type="ORF">NCTC11466_03971</name>
</gene>
<dbReference type="EMBL" id="LR134201">
    <property type="protein sequence ID" value="VEC01045.1"/>
    <property type="molecule type" value="Genomic_DNA"/>
</dbReference>